<name>A0ABQ4Q564_9BURK</name>
<feature type="compositionally biased region" description="Low complexity" evidence="1">
    <location>
        <begin position="169"/>
        <end position="188"/>
    </location>
</feature>
<accession>A0ABQ4Q564</accession>
<evidence type="ECO:0000313" key="3">
    <source>
        <dbReference type="EMBL" id="GIZ52258.1"/>
    </source>
</evidence>
<proteinExistence type="predicted"/>
<dbReference type="RefSeq" id="WP_220808419.1">
    <property type="nucleotide sequence ID" value="NZ_BPMK01000009.1"/>
</dbReference>
<keyword evidence="4" id="KW-1185">Reference proteome</keyword>
<sequence length="188" mass="20310">MNVLRTIVPIFLLALAAPAPAQTGDYAGAWQAWLCPEGLQRDSGRCSTFVLELHQKEGRLCGSHMFSNADASRIDEGGAPSITGESGGETAEVVLTSTFGKTPVQIRGELKRVGSALQWQRLDAPRGDYLLPQKARLTKAKKKSLFAPVFEQELQAICLSAFTMAEQNAARQQQSQTAPAPAQQPSKE</sequence>
<feature type="signal peptide" evidence="2">
    <location>
        <begin position="1"/>
        <end position="21"/>
    </location>
</feature>
<feature type="region of interest" description="Disordered" evidence="1">
    <location>
        <begin position="168"/>
        <end position="188"/>
    </location>
</feature>
<gene>
    <name evidence="3" type="ORF">NCCP691_22720</name>
</gene>
<evidence type="ECO:0000313" key="4">
    <source>
        <dbReference type="Proteomes" id="UP000887222"/>
    </source>
</evidence>
<evidence type="ECO:0008006" key="5">
    <source>
        <dbReference type="Google" id="ProtNLM"/>
    </source>
</evidence>
<reference evidence="3 4" key="1">
    <citation type="journal article" date="2022" name="Int. J. Syst. Evol. Microbiol.">
        <title>Noviherbaspirillum aridicola sp. nov., isolated from an arid soil in Pakistan.</title>
        <authorList>
            <person name="Khan I.U."/>
            <person name="Saqib M."/>
            <person name="Amin A."/>
            <person name="Hussain F."/>
            <person name="Li L."/>
            <person name="Liu Y.H."/>
            <person name="Fang B.Z."/>
            <person name="Ahmed I."/>
            <person name="Li W.J."/>
        </authorList>
    </citation>
    <scope>NUCLEOTIDE SEQUENCE [LARGE SCALE GENOMIC DNA]</scope>
    <source>
        <strain evidence="3 4">NCCP-691</strain>
    </source>
</reference>
<evidence type="ECO:0000256" key="1">
    <source>
        <dbReference type="SAM" id="MobiDB-lite"/>
    </source>
</evidence>
<keyword evidence="2" id="KW-0732">Signal</keyword>
<dbReference type="EMBL" id="BPMK01000009">
    <property type="protein sequence ID" value="GIZ52258.1"/>
    <property type="molecule type" value="Genomic_DNA"/>
</dbReference>
<comment type="caution">
    <text evidence="3">The sequence shown here is derived from an EMBL/GenBank/DDBJ whole genome shotgun (WGS) entry which is preliminary data.</text>
</comment>
<protein>
    <recommendedName>
        <fullName evidence="5">Invasion protein IalB</fullName>
    </recommendedName>
</protein>
<feature type="chain" id="PRO_5045280890" description="Invasion protein IalB" evidence="2">
    <location>
        <begin position="22"/>
        <end position="188"/>
    </location>
</feature>
<evidence type="ECO:0000256" key="2">
    <source>
        <dbReference type="SAM" id="SignalP"/>
    </source>
</evidence>
<dbReference type="Proteomes" id="UP000887222">
    <property type="component" value="Unassembled WGS sequence"/>
</dbReference>
<organism evidence="3 4">
    <name type="scientific">Noviherbaspirillum aridicola</name>
    <dbReference type="NCBI Taxonomy" id="2849687"/>
    <lineage>
        <taxon>Bacteria</taxon>
        <taxon>Pseudomonadati</taxon>
        <taxon>Pseudomonadota</taxon>
        <taxon>Betaproteobacteria</taxon>
        <taxon>Burkholderiales</taxon>
        <taxon>Oxalobacteraceae</taxon>
        <taxon>Noviherbaspirillum</taxon>
    </lineage>
</organism>